<comment type="caution">
    <text evidence="2">The sequence shown here is derived from an EMBL/GenBank/DDBJ whole genome shotgun (WGS) entry which is preliminary data.</text>
</comment>
<dbReference type="EMBL" id="JAIWYP010000011">
    <property type="protein sequence ID" value="KAH3741152.1"/>
    <property type="molecule type" value="Genomic_DNA"/>
</dbReference>
<proteinExistence type="predicted"/>
<evidence type="ECO:0000313" key="2">
    <source>
        <dbReference type="EMBL" id="KAH3741152.1"/>
    </source>
</evidence>
<evidence type="ECO:0000313" key="4">
    <source>
        <dbReference type="Proteomes" id="UP000828390"/>
    </source>
</evidence>
<sequence length="71" mass="7571">MFLVTVCPASSLPTGSPFVRNAEPASQAVVGDQPVGTVVTYVCNAQFVPLSSSPMAFACRQHGVLDWDRQM</sequence>
<evidence type="ECO:0000256" key="1">
    <source>
        <dbReference type="ARBA" id="ARBA00023157"/>
    </source>
</evidence>
<reference evidence="2" key="2">
    <citation type="submission" date="2020-11" db="EMBL/GenBank/DDBJ databases">
        <authorList>
            <person name="McCartney M.A."/>
            <person name="Auch B."/>
            <person name="Kono T."/>
            <person name="Mallez S."/>
            <person name="Becker A."/>
            <person name="Gohl D.M."/>
            <person name="Silverstein K.A.T."/>
            <person name="Koren S."/>
            <person name="Bechman K.B."/>
            <person name="Herman A."/>
            <person name="Abrahante J.E."/>
            <person name="Garbe J."/>
        </authorList>
    </citation>
    <scope>NUCLEOTIDE SEQUENCE</scope>
    <source>
        <strain evidence="2">Duluth1</strain>
        <tissue evidence="2">Whole animal</tissue>
    </source>
</reference>
<protein>
    <recommendedName>
        <fullName evidence="5">Sushi domain-containing protein</fullName>
    </recommendedName>
</protein>
<organism evidence="2 4">
    <name type="scientific">Dreissena polymorpha</name>
    <name type="common">Zebra mussel</name>
    <name type="synonym">Mytilus polymorpha</name>
    <dbReference type="NCBI Taxonomy" id="45954"/>
    <lineage>
        <taxon>Eukaryota</taxon>
        <taxon>Metazoa</taxon>
        <taxon>Spiralia</taxon>
        <taxon>Lophotrochozoa</taxon>
        <taxon>Mollusca</taxon>
        <taxon>Bivalvia</taxon>
        <taxon>Autobranchia</taxon>
        <taxon>Heteroconchia</taxon>
        <taxon>Euheterodonta</taxon>
        <taxon>Imparidentia</taxon>
        <taxon>Neoheterodontei</taxon>
        <taxon>Myida</taxon>
        <taxon>Dreissenoidea</taxon>
        <taxon>Dreissenidae</taxon>
        <taxon>Dreissena</taxon>
    </lineage>
</organism>
<dbReference type="EMBL" id="JAIWYP010000007">
    <property type="protein sequence ID" value="KAH3795171.1"/>
    <property type="molecule type" value="Genomic_DNA"/>
</dbReference>
<reference evidence="2" key="1">
    <citation type="journal article" date="2019" name="bioRxiv">
        <title>The Genome of the Zebra Mussel, Dreissena polymorpha: A Resource for Invasive Species Research.</title>
        <authorList>
            <person name="McCartney M.A."/>
            <person name="Auch B."/>
            <person name="Kono T."/>
            <person name="Mallez S."/>
            <person name="Zhang Y."/>
            <person name="Obille A."/>
            <person name="Becker A."/>
            <person name="Abrahante J.E."/>
            <person name="Garbe J."/>
            <person name="Badalamenti J.P."/>
            <person name="Herman A."/>
            <person name="Mangelson H."/>
            <person name="Liachko I."/>
            <person name="Sullivan S."/>
            <person name="Sone E.D."/>
            <person name="Koren S."/>
            <person name="Silverstein K.A.T."/>
            <person name="Beckman K.B."/>
            <person name="Gohl D.M."/>
        </authorList>
    </citation>
    <scope>NUCLEOTIDE SEQUENCE</scope>
    <source>
        <strain evidence="2">Duluth1</strain>
        <tissue evidence="2">Whole animal</tissue>
    </source>
</reference>
<dbReference type="AlphaFoldDB" id="A0A9D4D9J7"/>
<gene>
    <name evidence="2" type="ORF">DPMN_047872</name>
    <name evidence="3" type="ORF">DPMN_148719</name>
</gene>
<keyword evidence="1" id="KW-1015">Disulfide bond</keyword>
<evidence type="ECO:0000313" key="3">
    <source>
        <dbReference type="EMBL" id="KAH3795171.1"/>
    </source>
</evidence>
<name>A0A9D4D9J7_DREPO</name>
<dbReference type="SUPFAM" id="SSF57535">
    <property type="entry name" value="Complement control module/SCR domain"/>
    <property type="match status" value="1"/>
</dbReference>
<accession>A0A9D4D9J7</accession>
<dbReference type="Proteomes" id="UP000828390">
    <property type="component" value="Unassembled WGS sequence"/>
</dbReference>
<evidence type="ECO:0008006" key="5">
    <source>
        <dbReference type="Google" id="ProtNLM"/>
    </source>
</evidence>
<dbReference type="InterPro" id="IPR035976">
    <property type="entry name" value="Sushi/SCR/CCP_sf"/>
</dbReference>
<keyword evidence="4" id="KW-1185">Reference proteome</keyword>